<dbReference type="KEGG" id="eus:EUTSA_v10027072mg"/>
<dbReference type="Proteomes" id="UP000030689">
    <property type="component" value="Unassembled WGS sequence"/>
</dbReference>
<protein>
    <submittedName>
        <fullName evidence="1">Uncharacterized protein</fullName>
    </submittedName>
</protein>
<name>V4LTZ8_EUTSA</name>
<dbReference type="Gramene" id="ESQ54080">
    <property type="protein sequence ID" value="ESQ54080"/>
    <property type="gene ID" value="EUTSA_v10027072mg"/>
</dbReference>
<proteinExistence type="predicted"/>
<evidence type="ECO:0000313" key="2">
    <source>
        <dbReference type="Proteomes" id="UP000030689"/>
    </source>
</evidence>
<keyword evidence="2" id="KW-1185">Reference proteome</keyword>
<reference evidence="1 2" key="1">
    <citation type="journal article" date="2013" name="Front. Plant Sci.">
        <title>The Reference Genome of the Halophytic Plant Eutrema salsugineum.</title>
        <authorList>
            <person name="Yang R."/>
            <person name="Jarvis D.E."/>
            <person name="Chen H."/>
            <person name="Beilstein M.A."/>
            <person name="Grimwood J."/>
            <person name="Jenkins J."/>
            <person name="Shu S."/>
            <person name="Prochnik S."/>
            <person name="Xin M."/>
            <person name="Ma C."/>
            <person name="Schmutz J."/>
            <person name="Wing R.A."/>
            <person name="Mitchell-Olds T."/>
            <person name="Schumaker K.S."/>
            <person name="Wang X."/>
        </authorList>
    </citation>
    <scope>NUCLEOTIDE SEQUENCE [LARGE SCALE GENOMIC DNA]</scope>
</reference>
<gene>
    <name evidence="1" type="ORF">EUTSA_v10027072mg</name>
</gene>
<evidence type="ECO:0000313" key="1">
    <source>
        <dbReference type="EMBL" id="ESQ54080.1"/>
    </source>
</evidence>
<accession>V4LTZ8</accession>
<dbReference type="AlphaFoldDB" id="V4LTZ8"/>
<organism evidence="1 2">
    <name type="scientific">Eutrema salsugineum</name>
    <name type="common">Saltwater cress</name>
    <name type="synonym">Sisymbrium salsugineum</name>
    <dbReference type="NCBI Taxonomy" id="72664"/>
    <lineage>
        <taxon>Eukaryota</taxon>
        <taxon>Viridiplantae</taxon>
        <taxon>Streptophyta</taxon>
        <taxon>Embryophyta</taxon>
        <taxon>Tracheophyta</taxon>
        <taxon>Spermatophyta</taxon>
        <taxon>Magnoliopsida</taxon>
        <taxon>eudicotyledons</taxon>
        <taxon>Gunneridae</taxon>
        <taxon>Pentapetalae</taxon>
        <taxon>rosids</taxon>
        <taxon>malvids</taxon>
        <taxon>Brassicales</taxon>
        <taxon>Brassicaceae</taxon>
        <taxon>Eutremeae</taxon>
        <taxon>Eutrema</taxon>
    </lineage>
</organism>
<dbReference type="EMBL" id="KI517384">
    <property type="protein sequence ID" value="ESQ54080.1"/>
    <property type="molecule type" value="Genomic_DNA"/>
</dbReference>
<sequence>MAFYCLSQSLKEKKKKYNFYEPILPDEVDDTVSSPRVSVILAIIFFLRSFPVIFPPRHFFASWFWSTIFSS</sequence>